<dbReference type="GO" id="GO:0016787">
    <property type="term" value="F:hydrolase activity"/>
    <property type="evidence" value="ECO:0007669"/>
    <property type="project" value="UniProtKB-KW"/>
</dbReference>
<organism evidence="2 3">
    <name type="scientific">Dendrosporobacter quercicolus</name>
    <dbReference type="NCBI Taxonomy" id="146817"/>
    <lineage>
        <taxon>Bacteria</taxon>
        <taxon>Bacillati</taxon>
        <taxon>Bacillota</taxon>
        <taxon>Negativicutes</taxon>
        <taxon>Selenomonadales</taxon>
        <taxon>Sporomusaceae</taxon>
        <taxon>Dendrosporobacter</taxon>
    </lineage>
</organism>
<sequence>MNRLLSTVIDRYALYDLHRKKSIVSQFITNHTQAYPSKGEHKKFYNQPNLPNVEMNEADSGFFKFKSEINNGKSNQFATVEFYLNNPKAGKNVVLVHGWRQGNQRIKDIYLNALTSKGYNIYLFTLPHHRNRQENLSSYNGEFFISANVERTITSMQQAVSDLRALILWLKSQSTAKVIVIGISLGGLIASLTATAEKSMDGMITVFSPNSLSYATWYSIPGKKIRQDLEQNGYIYDKLKIDWELFDTSNFELAIPKEKVLLFSALYDKYIDLQDATKLWEKWNRPQRLLYRCGHTGLVFCKQNIARDTIAYIENL</sequence>
<protein>
    <submittedName>
        <fullName evidence="2">Alpha/beta hydrolase family protein</fullName>
    </submittedName>
</protein>
<proteinExistence type="predicted"/>
<reference evidence="2 3" key="1">
    <citation type="submission" date="2016-10" db="EMBL/GenBank/DDBJ databases">
        <authorList>
            <person name="de Groot N.N."/>
        </authorList>
    </citation>
    <scope>NUCLEOTIDE SEQUENCE [LARGE SCALE GENOMIC DNA]</scope>
    <source>
        <strain evidence="2 3">DSM 1736</strain>
    </source>
</reference>
<dbReference type="EMBL" id="FNHB01000006">
    <property type="protein sequence ID" value="SDM61872.1"/>
    <property type="molecule type" value="Genomic_DNA"/>
</dbReference>
<dbReference type="SUPFAM" id="SSF53474">
    <property type="entry name" value="alpha/beta-Hydrolases"/>
    <property type="match status" value="1"/>
</dbReference>
<dbReference type="Proteomes" id="UP000214880">
    <property type="component" value="Unassembled WGS sequence"/>
</dbReference>
<evidence type="ECO:0000259" key="1">
    <source>
        <dbReference type="Pfam" id="PF12697"/>
    </source>
</evidence>
<dbReference type="InterPro" id="IPR029058">
    <property type="entry name" value="AB_hydrolase_fold"/>
</dbReference>
<feature type="domain" description="AB hydrolase-1" evidence="1">
    <location>
        <begin position="93"/>
        <end position="199"/>
    </location>
</feature>
<evidence type="ECO:0000313" key="2">
    <source>
        <dbReference type="EMBL" id="SDM61872.1"/>
    </source>
</evidence>
<keyword evidence="3" id="KW-1185">Reference proteome</keyword>
<evidence type="ECO:0000313" key="3">
    <source>
        <dbReference type="Proteomes" id="UP000214880"/>
    </source>
</evidence>
<gene>
    <name evidence="2" type="ORF">SAMN04488502_10619</name>
</gene>
<keyword evidence="2" id="KW-0378">Hydrolase</keyword>
<dbReference type="InterPro" id="IPR000073">
    <property type="entry name" value="AB_hydrolase_1"/>
</dbReference>
<dbReference type="OrthoDB" id="1679217at2"/>
<dbReference type="Gene3D" id="3.40.50.1820">
    <property type="entry name" value="alpha/beta hydrolase"/>
    <property type="match status" value="1"/>
</dbReference>
<dbReference type="AlphaFoldDB" id="A0A1G9UPI5"/>
<dbReference type="Pfam" id="PF12697">
    <property type="entry name" value="Abhydrolase_6"/>
    <property type="match status" value="1"/>
</dbReference>
<dbReference type="RefSeq" id="WP_092073414.1">
    <property type="nucleotide sequence ID" value="NZ_FNHB01000006.1"/>
</dbReference>
<name>A0A1G9UPI5_9FIRM</name>
<dbReference type="STRING" id="146817.SAMN04488502_10619"/>
<accession>A0A1G9UPI5</accession>
<dbReference type="PANTHER" id="PTHR13617:SF14">
    <property type="entry name" value="PROTEIN ABHD18"/>
    <property type="match status" value="1"/>
</dbReference>
<dbReference type="PANTHER" id="PTHR13617">
    <property type="entry name" value="PROTEIN ABHD18"/>
    <property type="match status" value="1"/>
</dbReference>